<dbReference type="PIRSF" id="PIRSF005902">
    <property type="entry name" value="DNase_TatD"/>
    <property type="match status" value="1"/>
</dbReference>
<dbReference type="GO" id="GO:0046872">
    <property type="term" value="F:metal ion binding"/>
    <property type="evidence" value="ECO:0007669"/>
    <property type="project" value="UniProtKB-KW"/>
</dbReference>
<dbReference type="EMBL" id="MHOV01000005">
    <property type="protein sequence ID" value="OGZ70672.1"/>
    <property type="molecule type" value="Genomic_DNA"/>
</dbReference>
<dbReference type="InterPro" id="IPR015991">
    <property type="entry name" value="TatD/YcfH-like"/>
</dbReference>
<evidence type="ECO:0000313" key="5">
    <source>
        <dbReference type="Proteomes" id="UP000179214"/>
    </source>
</evidence>
<evidence type="ECO:0000256" key="1">
    <source>
        <dbReference type="ARBA" id="ARBA00022723"/>
    </source>
</evidence>
<dbReference type="AlphaFoldDB" id="A0A1G2I792"/>
<dbReference type="InterPro" id="IPR001130">
    <property type="entry name" value="TatD-like"/>
</dbReference>
<dbReference type="PROSITE" id="PS01090">
    <property type="entry name" value="TATD_2"/>
    <property type="match status" value="1"/>
</dbReference>
<dbReference type="PROSITE" id="PS01091">
    <property type="entry name" value="TATD_3"/>
    <property type="match status" value="1"/>
</dbReference>
<name>A0A1G2I792_9BACT</name>
<proteinExistence type="predicted"/>
<keyword evidence="1 3" id="KW-0479">Metal-binding</keyword>
<dbReference type="SUPFAM" id="SSF51556">
    <property type="entry name" value="Metallo-dependent hydrolases"/>
    <property type="match status" value="1"/>
</dbReference>
<organism evidence="4 5">
    <name type="scientific">Candidatus Staskawiczbacteria bacterium RIFCSPHIGHO2_12_FULL_38_11</name>
    <dbReference type="NCBI Taxonomy" id="1802209"/>
    <lineage>
        <taxon>Bacteria</taxon>
        <taxon>Candidatus Staskawicziibacteriota</taxon>
    </lineage>
</organism>
<evidence type="ECO:0008006" key="6">
    <source>
        <dbReference type="Google" id="ProtNLM"/>
    </source>
</evidence>
<dbReference type="PANTHER" id="PTHR46124">
    <property type="entry name" value="D-AMINOACYL-TRNA DEACYLASE"/>
    <property type="match status" value="1"/>
</dbReference>
<feature type="binding site" evidence="3">
    <location>
        <position position="109"/>
    </location>
    <ligand>
        <name>a divalent metal cation</name>
        <dbReference type="ChEBI" id="CHEBI:60240"/>
        <label>1</label>
    </ligand>
</feature>
<dbReference type="PANTHER" id="PTHR46124:SF2">
    <property type="entry name" value="D-AMINOACYL-TRNA DEACYLASE"/>
    <property type="match status" value="1"/>
</dbReference>
<dbReference type="InterPro" id="IPR018228">
    <property type="entry name" value="DNase_TatD-rel_CS"/>
</dbReference>
<sequence length="274" mass="31380">MIIDTHSHLQFKAFEKDLPEVVKRTVAQNIWTINVGTKYETSKKAVELAEKYGEGFFAAIGLHPIYAAAEFVKTKTDPDEGEFLINEQSFEKEKYRQLAQSKKVIAIGEIGLDYYYKPKTTAKLQQFKEKQKQVFVQQLDLAKELNLPLILHCRMAHDDVIKILQLRGENRGVVHCFTGNLEQAQKYIAMGFCIGINGIIFKFNIDEVIKKIPLEKILIETDCPYLTPGPEGDKRNEPIFIKHTIQRIAELKNTTFQEVADKTTQTAQKLFNIS</sequence>
<dbReference type="NCBIfam" id="TIGR00010">
    <property type="entry name" value="YchF/TatD family DNA exonuclease"/>
    <property type="match status" value="1"/>
</dbReference>
<dbReference type="Gene3D" id="3.20.20.140">
    <property type="entry name" value="Metal-dependent hydrolases"/>
    <property type="match status" value="1"/>
</dbReference>
<dbReference type="Proteomes" id="UP000179214">
    <property type="component" value="Unassembled WGS sequence"/>
</dbReference>
<dbReference type="CDD" id="cd01310">
    <property type="entry name" value="TatD_DNAse"/>
    <property type="match status" value="1"/>
</dbReference>
<evidence type="ECO:0000313" key="4">
    <source>
        <dbReference type="EMBL" id="OGZ70672.1"/>
    </source>
</evidence>
<comment type="caution">
    <text evidence="4">The sequence shown here is derived from an EMBL/GenBank/DDBJ whole genome shotgun (WGS) entry which is preliminary data.</text>
</comment>
<dbReference type="GO" id="GO:0016788">
    <property type="term" value="F:hydrolase activity, acting on ester bonds"/>
    <property type="evidence" value="ECO:0007669"/>
    <property type="project" value="InterPro"/>
</dbReference>
<dbReference type="Pfam" id="PF01026">
    <property type="entry name" value="TatD_DNase"/>
    <property type="match status" value="1"/>
</dbReference>
<evidence type="ECO:0000256" key="3">
    <source>
        <dbReference type="PIRSR" id="PIRSR005902-1"/>
    </source>
</evidence>
<protein>
    <recommendedName>
        <fullName evidence="6">Hydrolase TatD</fullName>
    </recommendedName>
</protein>
<dbReference type="FunFam" id="3.20.20.140:FF:000005">
    <property type="entry name" value="TatD family hydrolase"/>
    <property type="match status" value="1"/>
</dbReference>
<feature type="binding site" evidence="3">
    <location>
        <position position="8"/>
    </location>
    <ligand>
        <name>a divalent metal cation</name>
        <dbReference type="ChEBI" id="CHEBI:60240"/>
        <label>1</label>
    </ligand>
</feature>
<feature type="binding site" evidence="3">
    <location>
        <position position="6"/>
    </location>
    <ligand>
        <name>a divalent metal cation</name>
        <dbReference type="ChEBI" id="CHEBI:60240"/>
        <label>1</label>
    </ligand>
</feature>
<evidence type="ECO:0000256" key="2">
    <source>
        <dbReference type="ARBA" id="ARBA00022801"/>
    </source>
</evidence>
<gene>
    <name evidence="4" type="ORF">A3F47_00230</name>
</gene>
<feature type="binding site" evidence="3">
    <location>
        <position position="175"/>
    </location>
    <ligand>
        <name>a divalent metal cation</name>
        <dbReference type="ChEBI" id="CHEBI:60240"/>
        <label>2</label>
    </ligand>
</feature>
<reference evidence="4 5" key="1">
    <citation type="journal article" date="2016" name="Nat. Commun.">
        <title>Thousands of microbial genomes shed light on interconnected biogeochemical processes in an aquifer system.</title>
        <authorList>
            <person name="Anantharaman K."/>
            <person name="Brown C.T."/>
            <person name="Hug L.A."/>
            <person name="Sharon I."/>
            <person name="Castelle C.J."/>
            <person name="Probst A.J."/>
            <person name="Thomas B.C."/>
            <person name="Singh A."/>
            <person name="Wilkins M.J."/>
            <person name="Karaoz U."/>
            <person name="Brodie E.L."/>
            <person name="Williams K.H."/>
            <person name="Hubbard S.S."/>
            <person name="Banfield J.F."/>
        </authorList>
    </citation>
    <scope>NUCLEOTIDE SEQUENCE [LARGE SCALE GENOMIC DNA]</scope>
</reference>
<feature type="binding site" evidence="3">
    <location>
        <position position="152"/>
    </location>
    <ligand>
        <name>a divalent metal cation</name>
        <dbReference type="ChEBI" id="CHEBI:60240"/>
        <label>2</label>
    </ligand>
</feature>
<dbReference type="InterPro" id="IPR032466">
    <property type="entry name" value="Metal_Hydrolase"/>
</dbReference>
<keyword evidence="2" id="KW-0378">Hydrolase</keyword>
<dbReference type="GO" id="GO:0004536">
    <property type="term" value="F:DNA nuclease activity"/>
    <property type="evidence" value="ECO:0007669"/>
    <property type="project" value="InterPro"/>
</dbReference>
<accession>A0A1G2I792</accession>
<feature type="binding site" evidence="3">
    <location>
        <position position="222"/>
    </location>
    <ligand>
        <name>a divalent metal cation</name>
        <dbReference type="ChEBI" id="CHEBI:60240"/>
        <label>1</label>
    </ligand>
</feature>